<reference evidence="6 7" key="1">
    <citation type="journal article" date="2018" name="Syst. Appl. Microbiol.">
        <title>A new symbiotic nanoarchaeote (Candidatus Nanoclepta minutus) and its host (Zestosphaera tikiterensis gen. nov., sp. nov.) from a New Zealand hot spring.</title>
        <authorList>
            <person name="St John E."/>
            <person name="Liu Y."/>
            <person name="Podar M."/>
            <person name="Stott M.B."/>
            <person name="Meneghin J."/>
            <person name="Chen Z."/>
            <person name="Lagutin K."/>
            <person name="Mitchell K."/>
            <person name="Reysenbach A.L."/>
        </authorList>
    </citation>
    <scope>NUCLEOTIDE SEQUENCE [LARGE SCALE GENOMIC DNA]</scope>
    <source>
        <strain evidence="6">NZ3</strain>
    </source>
</reference>
<dbReference type="HAMAP" id="MF_01371_A">
    <property type="entry name" value="Ribosomal_uL30_A"/>
    <property type="match status" value="1"/>
</dbReference>
<dbReference type="GO" id="GO:0003735">
    <property type="term" value="F:structural constituent of ribosome"/>
    <property type="evidence" value="ECO:0007669"/>
    <property type="project" value="UniProtKB-UniRule"/>
</dbReference>
<dbReference type="InterPro" id="IPR016082">
    <property type="entry name" value="Ribosomal_uL30_ferredoxin-like"/>
</dbReference>
<feature type="domain" description="Large ribosomal subunit protein uL30-like ferredoxin-like fold" evidence="5">
    <location>
        <begin position="5"/>
        <end position="54"/>
    </location>
</feature>
<keyword evidence="3 4" id="KW-0687">Ribonucleoprotein</keyword>
<evidence type="ECO:0000259" key="5">
    <source>
        <dbReference type="Pfam" id="PF00327"/>
    </source>
</evidence>
<dbReference type="InterPro" id="IPR039699">
    <property type="entry name" value="Ribosomal_uL30"/>
</dbReference>
<dbReference type="AlphaFoldDB" id="A0A397WS64"/>
<proteinExistence type="inferred from homology"/>
<gene>
    <name evidence="4" type="primary">rpl30</name>
    <name evidence="6" type="ORF">BXU00_00050</name>
</gene>
<protein>
    <recommendedName>
        <fullName evidence="4">Large ribosomal subunit protein uL30</fullName>
    </recommendedName>
</protein>
<evidence type="ECO:0000256" key="3">
    <source>
        <dbReference type="ARBA" id="ARBA00023274"/>
    </source>
</evidence>
<dbReference type="InterPro" id="IPR035808">
    <property type="entry name" value="Ribosomal_uL30_euk_arc"/>
</dbReference>
<dbReference type="PANTHER" id="PTHR11524">
    <property type="entry name" value="60S RIBOSOMAL PROTEIN L7"/>
    <property type="match status" value="1"/>
</dbReference>
<evidence type="ECO:0000313" key="6">
    <source>
        <dbReference type="EMBL" id="RIB35496.1"/>
    </source>
</evidence>
<dbReference type="InterPro" id="IPR005997">
    <property type="entry name" value="Ribosomal_uL30_arc"/>
</dbReference>
<evidence type="ECO:0000313" key="7">
    <source>
        <dbReference type="Proteomes" id="UP000266622"/>
    </source>
</evidence>
<dbReference type="InterPro" id="IPR036919">
    <property type="entry name" value="Ribo_uL30_ferredoxin-like_sf"/>
</dbReference>
<dbReference type="GO" id="GO:0006412">
    <property type="term" value="P:translation"/>
    <property type="evidence" value="ECO:0007669"/>
    <property type="project" value="UniProtKB-UniRule"/>
</dbReference>
<evidence type="ECO:0000256" key="2">
    <source>
        <dbReference type="ARBA" id="ARBA00022980"/>
    </source>
</evidence>
<dbReference type="NCBIfam" id="NF004711">
    <property type="entry name" value="PRK06049.1"/>
    <property type="match status" value="1"/>
</dbReference>
<dbReference type="NCBIfam" id="TIGR01309">
    <property type="entry name" value="uL30_arch"/>
    <property type="match status" value="1"/>
</dbReference>
<dbReference type="CDD" id="cd01657">
    <property type="entry name" value="Ribosomal_L7_archeal_euk"/>
    <property type="match status" value="1"/>
</dbReference>
<dbReference type="Gene3D" id="1.10.15.30">
    <property type="match status" value="1"/>
</dbReference>
<organism evidence="6 7">
    <name type="scientific">Candidatus Nanoclepta minutus</name>
    <dbReference type="NCBI Taxonomy" id="1940235"/>
    <lineage>
        <taxon>Archaea</taxon>
        <taxon>Nanobdellota</taxon>
        <taxon>Candidatus Nanoclepta</taxon>
    </lineage>
</organism>
<keyword evidence="2 4" id="KW-0689">Ribosomal protein</keyword>
<dbReference type="PANTHER" id="PTHR11524:SF16">
    <property type="entry name" value="LARGE RIBOSOMAL SUBUNIT PROTEIN UL30"/>
    <property type="match status" value="1"/>
</dbReference>
<sequence>MNRIVVIRIRGIVGASKEVRDTLYLLKLRKTNVAAIYRKDPSIIRMIKKVEPWVAWGEINKEVFKQLLLKRGRLARNRRFTEEYLKNTLKITLDEFVNKFFNLEMEIEDIPGLKPFFRLKPPSGGYPRKGIKYSYKEGGAYGYWGEDINNLLISMI</sequence>
<dbReference type="EMBL" id="MWMI01000001">
    <property type="protein sequence ID" value="RIB35496.1"/>
    <property type="molecule type" value="Genomic_DNA"/>
</dbReference>
<comment type="similarity">
    <text evidence="1 4">Belongs to the universal ribosomal protein uL30 family.</text>
</comment>
<dbReference type="GO" id="GO:0022625">
    <property type="term" value="C:cytosolic large ribosomal subunit"/>
    <property type="evidence" value="ECO:0007669"/>
    <property type="project" value="UniProtKB-UniRule"/>
</dbReference>
<dbReference type="Pfam" id="PF00327">
    <property type="entry name" value="Ribosomal_L30"/>
    <property type="match status" value="1"/>
</dbReference>
<comment type="subunit">
    <text evidence="4">Part of the 50S ribosomal subunit.</text>
</comment>
<accession>A0A397WS64</accession>
<name>A0A397WS64_9ARCH</name>
<dbReference type="SUPFAM" id="SSF55129">
    <property type="entry name" value="Ribosomal protein L30p/L7e"/>
    <property type="match status" value="1"/>
</dbReference>
<evidence type="ECO:0000256" key="1">
    <source>
        <dbReference type="ARBA" id="ARBA00007594"/>
    </source>
</evidence>
<comment type="caution">
    <text evidence="6">The sequence shown here is derived from an EMBL/GenBank/DDBJ whole genome shotgun (WGS) entry which is preliminary data.</text>
</comment>
<dbReference type="GO" id="GO:0003723">
    <property type="term" value="F:RNA binding"/>
    <property type="evidence" value="ECO:0007669"/>
    <property type="project" value="TreeGrafter"/>
</dbReference>
<evidence type="ECO:0000256" key="4">
    <source>
        <dbReference type="HAMAP-Rule" id="MF_01371"/>
    </source>
</evidence>
<dbReference type="Proteomes" id="UP000266622">
    <property type="component" value="Unassembled WGS sequence"/>
</dbReference>
<dbReference type="Gene3D" id="3.30.1390.20">
    <property type="entry name" value="Ribosomal protein L30, ferredoxin-like fold domain"/>
    <property type="match status" value="1"/>
</dbReference>
<dbReference type="GO" id="GO:0000463">
    <property type="term" value="P:maturation of LSU-rRNA from tricistronic rRNA transcript (SSU-rRNA, 5.8S rRNA, LSU-rRNA)"/>
    <property type="evidence" value="ECO:0007669"/>
    <property type="project" value="TreeGrafter"/>
</dbReference>